<evidence type="ECO:0000256" key="2">
    <source>
        <dbReference type="ARBA" id="ARBA00022679"/>
    </source>
</evidence>
<protein>
    <recommendedName>
        <fullName evidence="3">Methyltransferase domain-containing protein</fullName>
    </recommendedName>
</protein>
<gene>
    <name evidence="4" type="ORF">OI18_15440</name>
</gene>
<evidence type="ECO:0000256" key="1">
    <source>
        <dbReference type="ARBA" id="ARBA00022603"/>
    </source>
</evidence>
<keyword evidence="5" id="KW-1185">Reference proteome</keyword>
<dbReference type="SUPFAM" id="SSF53335">
    <property type="entry name" value="S-adenosyl-L-methionine-dependent methyltransferases"/>
    <property type="match status" value="1"/>
</dbReference>
<dbReference type="PANTHER" id="PTHR43861">
    <property type="entry name" value="TRANS-ACONITATE 2-METHYLTRANSFERASE-RELATED"/>
    <property type="match status" value="1"/>
</dbReference>
<dbReference type="Proteomes" id="UP000031408">
    <property type="component" value="Unassembled WGS sequence"/>
</dbReference>
<dbReference type="EMBL" id="JSVC01000017">
    <property type="protein sequence ID" value="KIC93761.1"/>
    <property type="molecule type" value="Genomic_DNA"/>
</dbReference>
<reference evidence="4 5" key="1">
    <citation type="submission" date="2014-11" db="EMBL/GenBank/DDBJ databases">
        <title>Genome sequence of Flavihumibacter solisilvae 3-3.</title>
        <authorList>
            <person name="Zhou G."/>
            <person name="Li M."/>
            <person name="Wang G."/>
        </authorList>
    </citation>
    <scope>NUCLEOTIDE SEQUENCE [LARGE SCALE GENOMIC DNA]</scope>
    <source>
        <strain evidence="4 5">3-3</strain>
    </source>
</reference>
<evidence type="ECO:0000313" key="4">
    <source>
        <dbReference type="EMBL" id="KIC93761.1"/>
    </source>
</evidence>
<dbReference type="PANTHER" id="PTHR43861:SF1">
    <property type="entry name" value="TRANS-ACONITATE 2-METHYLTRANSFERASE"/>
    <property type="match status" value="1"/>
</dbReference>
<dbReference type="AlphaFoldDB" id="A0A0C1L2C4"/>
<organism evidence="4 5">
    <name type="scientific">Flavihumibacter solisilvae</name>
    <dbReference type="NCBI Taxonomy" id="1349421"/>
    <lineage>
        <taxon>Bacteria</taxon>
        <taxon>Pseudomonadati</taxon>
        <taxon>Bacteroidota</taxon>
        <taxon>Chitinophagia</taxon>
        <taxon>Chitinophagales</taxon>
        <taxon>Chitinophagaceae</taxon>
        <taxon>Flavihumibacter</taxon>
    </lineage>
</organism>
<dbReference type="RefSeq" id="WP_039141386.1">
    <property type="nucleotide sequence ID" value="NZ_JSVC01000017.1"/>
</dbReference>
<dbReference type="CDD" id="cd02440">
    <property type="entry name" value="AdoMet_MTases"/>
    <property type="match status" value="1"/>
</dbReference>
<dbReference type="Gene3D" id="3.40.50.150">
    <property type="entry name" value="Vaccinia Virus protein VP39"/>
    <property type="match status" value="1"/>
</dbReference>
<dbReference type="GO" id="GO:0008168">
    <property type="term" value="F:methyltransferase activity"/>
    <property type="evidence" value="ECO:0007669"/>
    <property type="project" value="UniProtKB-KW"/>
</dbReference>
<comment type="caution">
    <text evidence="4">The sequence shown here is derived from an EMBL/GenBank/DDBJ whole genome shotgun (WGS) entry which is preliminary data.</text>
</comment>
<keyword evidence="2" id="KW-0808">Transferase</keyword>
<name>A0A0C1L2C4_9BACT</name>
<evidence type="ECO:0000259" key="3">
    <source>
        <dbReference type="Pfam" id="PF13649"/>
    </source>
</evidence>
<dbReference type="InterPro" id="IPR029063">
    <property type="entry name" value="SAM-dependent_MTases_sf"/>
</dbReference>
<keyword evidence="1" id="KW-0489">Methyltransferase</keyword>
<sequence length="274" mass="31279">MKAETNTYEQLAAAAFDNQSEVFDQIYGRDKIIAYKRQRVHNHLLQYLQPGSTVLELNCGTGEDAIFLGQLGCKVHATDIAPGMLRRLQQKVDALNLNETVTSETCSFGQLQQLNNEGPYDHIFSNFAGLNCTSDLDKVLGSFSGLLKPGGKVTLVLLPRFCLWESLLVFKGKFRTAFRRFFSTRGREAHVEGIHFRCWYYNPSYVRTCLKENFVHLSTEGLCTLVPPSYILGFADHYPQLFGFLKQAENRLRYLWPWKFVGDYYIISFVKKGG</sequence>
<dbReference type="OrthoDB" id="529208at2"/>
<dbReference type="GO" id="GO:0032259">
    <property type="term" value="P:methylation"/>
    <property type="evidence" value="ECO:0007669"/>
    <property type="project" value="UniProtKB-KW"/>
</dbReference>
<evidence type="ECO:0000313" key="5">
    <source>
        <dbReference type="Proteomes" id="UP000031408"/>
    </source>
</evidence>
<dbReference type="Pfam" id="PF13649">
    <property type="entry name" value="Methyltransf_25"/>
    <property type="match status" value="1"/>
</dbReference>
<accession>A0A0C1L2C4</accession>
<feature type="domain" description="Methyltransferase" evidence="3">
    <location>
        <begin position="54"/>
        <end position="151"/>
    </location>
</feature>
<dbReference type="STRING" id="1349421.OI18_15440"/>
<dbReference type="InterPro" id="IPR041698">
    <property type="entry name" value="Methyltransf_25"/>
</dbReference>
<proteinExistence type="predicted"/>